<protein>
    <recommendedName>
        <fullName evidence="5">GPI anchored glycoprotein</fullName>
    </recommendedName>
</protein>
<evidence type="ECO:0008006" key="5">
    <source>
        <dbReference type="Google" id="ProtNLM"/>
    </source>
</evidence>
<dbReference type="AlphaFoldDB" id="A0A167CSG1"/>
<dbReference type="PANTHER" id="PTHR40640:SF1">
    <property type="entry name" value="ANCHORED GLYCOPROTEIN, PUTATIVE (AFU_ORTHOLOGUE AFUA_8G04860)-RELATED"/>
    <property type="match status" value="1"/>
</dbReference>
<keyword evidence="4" id="KW-1185">Reference proteome</keyword>
<dbReference type="EMBL" id="AZHA01000016">
    <property type="protein sequence ID" value="OAA41521.1"/>
    <property type="molecule type" value="Genomic_DNA"/>
</dbReference>
<keyword evidence="2" id="KW-0732">Signal</keyword>
<name>A0A167CSG1_9HYPO</name>
<dbReference type="PANTHER" id="PTHR40640">
    <property type="entry name" value="ANCHORED GLYCOPROTEIN, PUTATIVE (AFU_ORTHOLOGUE AFUA_8G04860)-RELATED"/>
    <property type="match status" value="1"/>
</dbReference>
<evidence type="ECO:0000256" key="1">
    <source>
        <dbReference type="SAM" id="MobiDB-lite"/>
    </source>
</evidence>
<evidence type="ECO:0000256" key="2">
    <source>
        <dbReference type="SAM" id="SignalP"/>
    </source>
</evidence>
<evidence type="ECO:0000313" key="3">
    <source>
        <dbReference type="EMBL" id="OAA41521.1"/>
    </source>
</evidence>
<feature type="region of interest" description="Disordered" evidence="1">
    <location>
        <begin position="159"/>
        <end position="225"/>
    </location>
</feature>
<organism evidence="3 4">
    <name type="scientific">Beauveria brongniartii RCEF 3172</name>
    <dbReference type="NCBI Taxonomy" id="1081107"/>
    <lineage>
        <taxon>Eukaryota</taxon>
        <taxon>Fungi</taxon>
        <taxon>Dikarya</taxon>
        <taxon>Ascomycota</taxon>
        <taxon>Pezizomycotina</taxon>
        <taxon>Sordariomycetes</taxon>
        <taxon>Hypocreomycetidae</taxon>
        <taxon>Hypocreales</taxon>
        <taxon>Cordycipitaceae</taxon>
        <taxon>Beauveria</taxon>
        <taxon>Beauveria brongniartii</taxon>
    </lineage>
</organism>
<reference evidence="3 4" key="1">
    <citation type="journal article" date="2016" name="Genome Biol. Evol.">
        <title>Divergent and convergent evolution of fungal pathogenicity.</title>
        <authorList>
            <person name="Shang Y."/>
            <person name="Xiao G."/>
            <person name="Zheng P."/>
            <person name="Cen K."/>
            <person name="Zhan S."/>
            <person name="Wang C."/>
        </authorList>
    </citation>
    <scope>NUCLEOTIDE SEQUENCE [LARGE SCALE GENOMIC DNA]</scope>
    <source>
        <strain evidence="3 4">RCEF 3172</strain>
    </source>
</reference>
<accession>A0A167CSG1</accession>
<dbReference type="Proteomes" id="UP000076863">
    <property type="component" value="Unassembled WGS sequence"/>
</dbReference>
<feature type="chain" id="PRO_5007884843" description="GPI anchored glycoprotein" evidence="2">
    <location>
        <begin position="21"/>
        <end position="244"/>
    </location>
</feature>
<dbReference type="OrthoDB" id="4991875at2759"/>
<evidence type="ECO:0000313" key="4">
    <source>
        <dbReference type="Proteomes" id="UP000076863"/>
    </source>
</evidence>
<feature type="signal peptide" evidence="2">
    <location>
        <begin position="1"/>
        <end position="20"/>
    </location>
</feature>
<sequence>MHRFAHLLAVAVAAATSAAAAGSDPIVTSLFLPNHDTNSFVATVLNVDASATTFAYTCASNVSPDDCDLSTHGTVVQGPSTWQMSLSMSDDKDGIYAFTATCSLTSSKDVASCSVSETESNSETQSSYQTTGQTTGYISDMQPVTLISGLDKLTDCAVPTASTGSSASPGASSPGAQPTGGASQSSSSGASSSAGVSPSSGASSSSGAASSASGSKTATPNAAPAATQQALLAGVVAVVGALAL</sequence>
<gene>
    <name evidence="3" type="ORF">BBO_05507</name>
</gene>
<proteinExistence type="predicted"/>
<comment type="caution">
    <text evidence="3">The sequence shown here is derived from an EMBL/GenBank/DDBJ whole genome shotgun (WGS) entry which is preliminary data.</text>
</comment>